<proteinExistence type="predicted"/>
<comment type="caution">
    <text evidence="3">The sequence shown here is derived from an EMBL/GenBank/DDBJ whole genome shotgun (WGS) entry which is preliminary data.</text>
</comment>
<dbReference type="Proteomes" id="UP000808388">
    <property type="component" value="Unassembled WGS sequence"/>
</dbReference>
<keyword evidence="2" id="KW-1133">Transmembrane helix</keyword>
<accession>A0A9D6QS97</accession>
<gene>
    <name evidence="3" type="ORF">HY220_03645</name>
</gene>
<evidence type="ECO:0000256" key="1">
    <source>
        <dbReference type="SAM" id="MobiDB-lite"/>
    </source>
</evidence>
<dbReference type="EMBL" id="JACQCQ010000013">
    <property type="protein sequence ID" value="MBI3627804.1"/>
    <property type="molecule type" value="Genomic_DNA"/>
</dbReference>
<evidence type="ECO:0008006" key="5">
    <source>
        <dbReference type="Google" id="ProtNLM"/>
    </source>
</evidence>
<sequence>MTFTETPESPVSKDGDEESKNAKPKGENCGSTPVVSGFTKKLFIGVAVFIFLLAGLTYAGLQWYSRRAANNSAAPSSAQDNARENRIEYTRNAFIPNLLNLSITKGLGCIVNIVNKSDKPLAIAISPNHKKTDPSPLYISLDPGKNELFDPRFTGISQLTYYDQSNPVLHFLVTFDKSCQ</sequence>
<keyword evidence="2" id="KW-0472">Membrane</keyword>
<evidence type="ECO:0000313" key="3">
    <source>
        <dbReference type="EMBL" id="MBI3627804.1"/>
    </source>
</evidence>
<feature type="transmembrane region" description="Helical" evidence="2">
    <location>
        <begin position="42"/>
        <end position="61"/>
    </location>
</feature>
<name>A0A9D6QS97_9BACT</name>
<organism evidence="3 4">
    <name type="scientific">Candidatus Sungiibacteriota bacterium</name>
    <dbReference type="NCBI Taxonomy" id="2750080"/>
    <lineage>
        <taxon>Bacteria</taxon>
        <taxon>Candidatus Sungiibacteriota</taxon>
    </lineage>
</organism>
<dbReference type="AlphaFoldDB" id="A0A9D6QS97"/>
<feature type="compositionally biased region" description="Basic and acidic residues" evidence="1">
    <location>
        <begin position="11"/>
        <end position="26"/>
    </location>
</feature>
<evidence type="ECO:0000313" key="4">
    <source>
        <dbReference type="Proteomes" id="UP000808388"/>
    </source>
</evidence>
<evidence type="ECO:0000256" key="2">
    <source>
        <dbReference type="SAM" id="Phobius"/>
    </source>
</evidence>
<protein>
    <recommendedName>
        <fullName evidence="5">Transmembrane protein</fullName>
    </recommendedName>
</protein>
<feature type="region of interest" description="Disordered" evidence="1">
    <location>
        <begin position="1"/>
        <end position="31"/>
    </location>
</feature>
<reference evidence="3" key="1">
    <citation type="submission" date="2020-07" db="EMBL/GenBank/DDBJ databases">
        <title>Huge and variable diversity of episymbiotic CPR bacteria and DPANN archaea in groundwater ecosystems.</title>
        <authorList>
            <person name="He C.Y."/>
            <person name="Keren R."/>
            <person name="Whittaker M."/>
            <person name="Farag I.F."/>
            <person name="Doudna J."/>
            <person name="Cate J.H.D."/>
            <person name="Banfield J.F."/>
        </authorList>
    </citation>
    <scope>NUCLEOTIDE SEQUENCE</scope>
    <source>
        <strain evidence="3">NC_groundwater_972_Pr1_S-0.2um_49_27</strain>
    </source>
</reference>
<keyword evidence="2" id="KW-0812">Transmembrane</keyword>